<protein>
    <submittedName>
        <fullName evidence="1">Uncharacterized protein</fullName>
    </submittedName>
</protein>
<dbReference type="EMBL" id="CM037154">
    <property type="protein sequence ID" value="KAH7860991.1"/>
    <property type="molecule type" value="Genomic_DNA"/>
</dbReference>
<name>A0ACB7Z5Q2_9ERIC</name>
<comment type="caution">
    <text evidence="1">The sequence shown here is derived from an EMBL/GenBank/DDBJ whole genome shotgun (WGS) entry which is preliminary data.</text>
</comment>
<accession>A0ACB7Z5Q2</accession>
<keyword evidence="2" id="KW-1185">Reference proteome</keyword>
<organism evidence="1 2">
    <name type="scientific">Vaccinium darrowii</name>
    <dbReference type="NCBI Taxonomy" id="229202"/>
    <lineage>
        <taxon>Eukaryota</taxon>
        <taxon>Viridiplantae</taxon>
        <taxon>Streptophyta</taxon>
        <taxon>Embryophyta</taxon>
        <taxon>Tracheophyta</taxon>
        <taxon>Spermatophyta</taxon>
        <taxon>Magnoliopsida</taxon>
        <taxon>eudicotyledons</taxon>
        <taxon>Gunneridae</taxon>
        <taxon>Pentapetalae</taxon>
        <taxon>asterids</taxon>
        <taxon>Ericales</taxon>
        <taxon>Ericaceae</taxon>
        <taxon>Vaccinioideae</taxon>
        <taxon>Vaccinieae</taxon>
        <taxon>Vaccinium</taxon>
    </lineage>
</organism>
<evidence type="ECO:0000313" key="1">
    <source>
        <dbReference type="EMBL" id="KAH7860991.1"/>
    </source>
</evidence>
<reference evidence="1 2" key="1">
    <citation type="journal article" date="2021" name="Hortic Res">
        <title>High-quality reference genome and annotation aids understanding of berry development for evergreen blueberry (Vaccinium darrowii).</title>
        <authorList>
            <person name="Yu J."/>
            <person name="Hulse-Kemp A.M."/>
            <person name="Babiker E."/>
            <person name="Staton M."/>
        </authorList>
    </citation>
    <scope>NUCLEOTIDE SEQUENCE [LARGE SCALE GENOMIC DNA]</scope>
    <source>
        <strain evidence="2">cv. NJ 8807/NJ 8810</strain>
        <tissue evidence="1">Young leaf</tissue>
    </source>
</reference>
<dbReference type="Proteomes" id="UP000828048">
    <property type="component" value="Chromosome 4"/>
</dbReference>
<evidence type="ECO:0000313" key="2">
    <source>
        <dbReference type="Proteomes" id="UP000828048"/>
    </source>
</evidence>
<sequence length="538" mass="58640">MSTTSTTTSALSISALSSTTPATYTSLSIPTITNLVTVKLTDDNFLLWSHQIEAFLYSQNLLRFVHGSLPCPAADPDHELWVRTDKTLISIISPPLSEPILASIIGCTTSGSIWTLIKEHFSQKSVANSSLYHKRLNDLSHSTRPVSNYLQEAKSIADALAAIGEPVSNKDLVNAVLCGLGSEFDMLVTAFETFDTLPQFSMLRSRLLNFEARHKTLGEPTPSAFLASQSSSPAFNNSGDRNNSRNKGKRYKYNGRPQQPRPTTTAGILGSSPVVHPSPAMNPCQLCLGFGHGARSCPQLSSFAHPSAPNSLHSEFAGLQIAPIPSSQAYHSNSSHSYSPHQPYDSAWYPDTGNMALPIGSSSFRLNNVYVIPSMRKNLLSIAQFCKDNHVLCAFDSRHFYIFDLPTGSLLYQGLCRDGLYKLPTLPPHLQALFASLQSSHLWHNRLGHPSSKLLRLTVSSSNIGADLPLATCPHSDCCVSDPSPSPALVKHPMVTRNQDGTRQQRVRTDCAVKYPLPSALLVQVSSSPEESTDTLQR</sequence>
<proteinExistence type="predicted"/>
<gene>
    <name evidence="1" type="ORF">Vadar_020343</name>
</gene>